<dbReference type="InterPro" id="IPR032508">
    <property type="entry name" value="FecR_C"/>
</dbReference>
<dbReference type="Proteomes" id="UP001155027">
    <property type="component" value="Unassembled WGS sequence"/>
</dbReference>
<comment type="caution">
    <text evidence="5">The sequence shown here is derived from an EMBL/GenBank/DDBJ whole genome shotgun (WGS) entry which is preliminary data.</text>
</comment>
<protein>
    <submittedName>
        <fullName evidence="5">Ferric-dicitrate binding protein FerR (Iron transport regulator)</fullName>
    </submittedName>
</protein>
<dbReference type="RefSeq" id="WP_259081070.1">
    <property type="nucleotide sequence ID" value="NZ_JANUAU010000015.1"/>
</dbReference>
<dbReference type="PANTHER" id="PTHR30273">
    <property type="entry name" value="PERIPLASMIC SIGNAL SENSOR AND SIGMA FACTOR ACTIVATOR FECR-RELATED"/>
    <property type="match status" value="1"/>
</dbReference>
<accession>A0A9X2Q7P5</accession>
<feature type="compositionally biased region" description="Low complexity" evidence="1">
    <location>
        <begin position="87"/>
        <end position="103"/>
    </location>
</feature>
<reference evidence="5" key="1">
    <citation type="submission" date="2022-08" db="EMBL/GenBank/DDBJ databases">
        <title>Genomic Encyclopedia of Type Strains, Phase V (KMG-V): Genome sequencing to study the core and pangenomes of soil and plant-associated prokaryotes.</title>
        <authorList>
            <person name="Whitman W."/>
        </authorList>
    </citation>
    <scope>NUCLEOTIDE SEQUENCE</scope>
    <source>
        <strain evidence="5">0</strain>
    </source>
</reference>
<evidence type="ECO:0000256" key="1">
    <source>
        <dbReference type="SAM" id="MobiDB-lite"/>
    </source>
</evidence>
<dbReference type="EMBL" id="JANUAU010000015">
    <property type="protein sequence ID" value="MCS3679255.1"/>
    <property type="molecule type" value="Genomic_DNA"/>
</dbReference>
<feature type="transmembrane region" description="Helical" evidence="2">
    <location>
        <begin position="124"/>
        <end position="147"/>
    </location>
</feature>
<keyword evidence="2" id="KW-0472">Membrane</keyword>
<dbReference type="InterPro" id="IPR006860">
    <property type="entry name" value="FecR"/>
</dbReference>
<feature type="region of interest" description="Disordered" evidence="1">
    <location>
        <begin position="84"/>
        <end position="111"/>
    </location>
</feature>
<proteinExistence type="predicted"/>
<evidence type="ECO:0000256" key="2">
    <source>
        <dbReference type="SAM" id="Phobius"/>
    </source>
</evidence>
<feature type="domain" description="FecR protein" evidence="3">
    <location>
        <begin position="160"/>
        <end position="255"/>
    </location>
</feature>
<evidence type="ECO:0000313" key="5">
    <source>
        <dbReference type="EMBL" id="MCS3679255.1"/>
    </source>
</evidence>
<organism evidence="5 6">
    <name type="scientific">Salinibacter ruber</name>
    <dbReference type="NCBI Taxonomy" id="146919"/>
    <lineage>
        <taxon>Bacteria</taxon>
        <taxon>Pseudomonadati</taxon>
        <taxon>Rhodothermota</taxon>
        <taxon>Rhodothermia</taxon>
        <taxon>Rhodothermales</taxon>
        <taxon>Salinibacteraceae</taxon>
        <taxon>Salinibacter</taxon>
    </lineage>
</organism>
<keyword evidence="2" id="KW-1133">Transmembrane helix</keyword>
<evidence type="ECO:0000313" key="6">
    <source>
        <dbReference type="Proteomes" id="UP001155027"/>
    </source>
</evidence>
<sequence>MNRQTKALEMQDRTPWAKLAKYLAGECSPEEEKEIEEWVEANPSRKRLAEQVRLIWDAAGDSEAEESEDWLDVDTEWEKLQAEIDASSGSTSGQQSVRQQSVKRQFEPERSEQFSKRAADYQSLLSVGMPLAAVALTIIAATFLWYLPSLTSDQSPVERKVSTERGERATLRLSDGTKVRLNAESQLRFPDSFHEQDRRIVHLSGEAYFDVEDDSTRRFTVRTSGASIDVHGTAFNVRARSGREEVQVAVEEGGVSLRTPEADSNGRKKVRLRSGEVGRVLGKSTLITTDQANLKTYVGWTDGLLVFENASLPEVTARLGRWYNLDFVIQNSSLRSMRLTADLKSESPKEVLNVIAATLGIQYQVDQGTVYLSSRGNDGDG</sequence>
<gene>
    <name evidence="5" type="ORF">GGP71_003204</name>
</gene>
<dbReference type="AlphaFoldDB" id="A0A9X2Q7P5"/>
<dbReference type="Pfam" id="PF04773">
    <property type="entry name" value="FecR"/>
    <property type="match status" value="1"/>
</dbReference>
<evidence type="ECO:0000259" key="4">
    <source>
        <dbReference type="Pfam" id="PF16344"/>
    </source>
</evidence>
<dbReference type="PANTHER" id="PTHR30273:SF2">
    <property type="entry name" value="PROTEIN FECR"/>
    <property type="match status" value="1"/>
</dbReference>
<dbReference type="Gene3D" id="2.60.120.1440">
    <property type="match status" value="1"/>
</dbReference>
<dbReference type="PIRSF" id="PIRSF018266">
    <property type="entry name" value="FecR"/>
    <property type="match status" value="1"/>
</dbReference>
<name>A0A9X2Q7P5_9BACT</name>
<dbReference type="Pfam" id="PF16344">
    <property type="entry name" value="FecR_C"/>
    <property type="match status" value="1"/>
</dbReference>
<dbReference type="GO" id="GO:0016989">
    <property type="term" value="F:sigma factor antagonist activity"/>
    <property type="evidence" value="ECO:0007669"/>
    <property type="project" value="TreeGrafter"/>
</dbReference>
<feature type="domain" description="Protein FecR C-terminal" evidence="4">
    <location>
        <begin position="305"/>
        <end position="371"/>
    </location>
</feature>
<keyword evidence="2" id="KW-0812">Transmembrane</keyword>
<dbReference type="Gene3D" id="3.55.50.30">
    <property type="match status" value="1"/>
</dbReference>
<evidence type="ECO:0000259" key="3">
    <source>
        <dbReference type="Pfam" id="PF04773"/>
    </source>
</evidence>
<dbReference type="InterPro" id="IPR012373">
    <property type="entry name" value="Ferrdict_sens_TM"/>
</dbReference>